<sequence length="99" mass="11653">MDNDINFLKNKLIDLYGQNSEKIKKLTAEEMQQLIYKIEKDNLDKNSNPNKFFILNSMPKPKKWETKTSPKAGIWVIIAFIFIFIIFGILMFYLAFANN</sequence>
<evidence type="ECO:0000313" key="3">
    <source>
        <dbReference type="Proteomes" id="UP001059252"/>
    </source>
</evidence>
<organism evidence="2 3">
    <name type="scientific">Mycoplasma iguanae</name>
    <dbReference type="NCBI Taxonomy" id="292461"/>
    <lineage>
        <taxon>Bacteria</taxon>
        <taxon>Bacillati</taxon>
        <taxon>Mycoplasmatota</taxon>
        <taxon>Mollicutes</taxon>
        <taxon>Mycoplasmataceae</taxon>
        <taxon>Mycoplasma</taxon>
    </lineage>
</organism>
<name>A0ABY5R959_9MOLU</name>
<dbReference type="Proteomes" id="UP001059252">
    <property type="component" value="Chromosome"/>
</dbReference>
<evidence type="ECO:0000256" key="1">
    <source>
        <dbReference type="SAM" id="Phobius"/>
    </source>
</evidence>
<keyword evidence="1" id="KW-0472">Membrane</keyword>
<keyword evidence="3" id="KW-1185">Reference proteome</keyword>
<evidence type="ECO:0000313" key="2">
    <source>
        <dbReference type="EMBL" id="UVD81826.1"/>
    </source>
</evidence>
<reference evidence="2" key="1">
    <citation type="submission" date="2022-08" db="EMBL/GenBank/DDBJ databases">
        <title>Complete genome of Mycoplasma iguanae type strain 2327.</title>
        <authorList>
            <person name="Spergser J."/>
        </authorList>
    </citation>
    <scope>NUCLEOTIDE SEQUENCE</scope>
    <source>
        <strain evidence="2">2327</strain>
    </source>
</reference>
<keyword evidence="1" id="KW-1133">Transmembrane helix</keyword>
<proteinExistence type="predicted"/>
<gene>
    <name evidence="2" type="ORF">NV226_00730</name>
</gene>
<keyword evidence="1" id="KW-0812">Transmembrane</keyword>
<dbReference type="RefSeq" id="WP_258211000.1">
    <property type="nucleotide sequence ID" value="NZ_CP102734.1"/>
</dbReference>
<protein>
    <submittedName>
        <fullName evidence="2">Uncharacterized protein</fullName>
    </submittedName>
</protein>
<accession>A0ABY5R959</accession>
<dbReference type="EMBL" id="CP102734">
    <property type="protein sequence ID" value="UVD81826.1"/>
    <property type="molecule type" value="Genomic_DNA"/>
</dbReference>
<feature type="transmembrane region" description="Helical" evidence="1">
    <location>
        <begin position="72"/>
        <end position="96"/>
    </location>
</feature>